<dbReference type="EMBL" id="AP035768">
    <property type="protein sequence ID" value="BFO16456.1"/>
    <property type="molecule type" value="Genomic_DNA"/>
</dbReference>
<feature type="region of interest" description="Disordered" evidence="1">
    <location>
        <begin position="641"/>
        <end position="679"/>
    </location>
</feature>
<dbReference type="Gene3D" id="3.30.420.430">
    <property type="match status" value="1"/>
</dbReference>
<feature type="compositionally biased region" description="Basic and acidic residues" evidence="1">
    <location>
        <begin position="562"/>
        <end position="572"/>
    </location>
</feature>
<reference evidence="2" key="2">
    <citation type="submission" date="2024-07" db="EMBL/GenBank/DDBJ databases">
        <title>Streptomyces haneummycinica sp. nov., a new antibiotic-producing actinobacterium isolated from marine sediment.</title>
        <authorList>
            <person name="Uemura M."/>
            <person name="Hamada M."/>
            <person name="Hirano S."/>
            <person name="Kobayashi K."/>
            <person name="Ohshiro T."/>
            <person name="Kobayashi T."/>
            <person name="Terahara T."/>
        </authorList>
    </citation>
    <scope>NUCLEOTIDE SEQUENCE</scope>
    <source>
        <strain evidence="2">KM77-8</strain>
    </source>
</reference>
<dbReference type="Gene3D" id="3.40.50.1820">
    <property type="entry name" value="alpha/beta hydrolase"/>
    <property type="match status" value="1"/>
</dbReference>
<feature type="compositionally biased region" description="Basic residues" evidence="1">
    <location>
        <begin position="509"/>
        <end position="554"/>
    </location>
</feature>
<protein>
    <recommendedName>
        <fullName evidence="3">Bacterial Ig-like domain-containing protein</fullName>
    </recommendedName>
</protein>
<feature type="compositionally biased region" description="Basic and acidic residues" evidence="1">
    <location>
        <begin position="659"/>
        <end position="668"/>
    </location>
</feature>
<evidence type="ECO:0000313" key="2">
    <source>
        <dbReference type="EMBL" id="BFO16456.1"/>
    </source>
</evidence>
<evidence type="ECO:0008006" key="3">
    <source>
        <dbReference type="Google" id="ProtNLM"/>
    </source>
</evidence>
<feature type="compositionally biased region" description="Basic and acidic residues" evidence="1">
    <location>
        <begin position="480"/>
        <end position="497"/>
    </location>
</feature>
<feature type="compositionally biased region" description="Basic and acidic residues" evidence="1">
    <location>
        <begin position="585"/>
        <end position="600"/>
    </location>
</feature>
<dbReference type="InterPro" id="IPR013783">
    <property type="entry name" value="Ig-like_fold"/>
</dbReference>
<organism evidence="2">
    <name type="scientific">Streptomyces haneummycinicus</name>
    <dbReference type="NCBI Taxonomy" id="3074435"/>
    <lineage>
        <taxon>Bacteria</taxon>
        <taxon>Bacillati</taxon>
        <taxon>Actinomycetota</taxon>
        <taxon>Actinomycetes</taxon>
        <taxon>Kitasatosporales</taxon>
        <taxon>Streptomycetaceae</taxon>
        <taxon>Streptomyces</taxon>
    </lineage>
</organism>
<feature type="region of interest" description="Disordered" evidence="1">
    <location>
        <begin position="472"/>
        <end position="616"/>
    </location>
</feature>
<dbReference type="GO" id="GO:0005975">
    <property type="term" value="P:carbohydrate metabolic process"/>
    <property type="evidence" value="ECO:0007669"/>
    <property type="project" value="UniProtKB-ARBA"/>
</dbReference>
<sequence>MSKASSNGRQVLNGIEASGPFPVEYRFTHAKSGNRHLVVVFANFSAPEDYGWSNGVFDNVRANILWIRDRFDGMNAYYLCRNMDFGLADSVQNLIANVMRSLGLTPDQVTLWGGSKGGSAALYFGLRYGYRNIVGIVPQFLIGDALEKRHPKVSAYMLGDGAPARNARVLDALLPDLVRAQANRGANIYVLSSPQDEHYAGQVEPFLGMFQAYDNFNFLYSESPTITGHATVTRRNVPALVGLLNLLADGYAPRLGFVRHAAEEFDRDQSGIDAYLSATSKVQNADAFAPPVVTMPAHDGEVPRTGPRFTGTAHGAVRVSMWRNGKFVASPPVAADGTWSWEPAEPWTVGRHVVKIFAVDPTGFHSARVEVPFTVVNRDPVPVPPAVSAPVSGQRTGAAVGFHGSAPGAARVGFRQNGVVLGAVAVAPDGTWGWDPGRPWPEGPHLVEVVAVDANGVESVPTVAGFTVLGHAVPAGHHPRGTDDGHDDDNPRAETTHAESSADDTRADHRGRHLRRVSRRVPVHARQGRKPAPPRRVRQLHGHGRLRLVQRRPQPRTVQHPVDPRPVPRHEQLLPVRGDGLRPGAVRDRGRLQGDERPRADPGPGHDVGRLEGRQRRPLLRHAVRLRQHRLHRAAVPRRHLCEAGAPQGRPVHAGRRGAGGERPDGRRAHPGPRALGRRPALQHLPALLAAGRAVQGAGRAVPPLFQGYDNFNFVFSESPTSPATRTSPGATSPSSWGS</sequence>
<dbReference type="Gene3D" id="2.60.40.10">
    <property type="entry name" value="Immunoglobulins"/>
    <property type="match status" value="1"/>
</dbReference>
<dbReference type="SUPFAM" id="SSF53474">
    <property type="entry name" value="alpha/beta-Hydrolases"/>
    <property type="match status" value="1"/>
</dbReference>
<dbReference type="InterPro" id="IPR029058">
    <property type="entry name" value="AB_hydrolase_fold"/>
</dbReference>
<name>A0AAT9HGM2_9ACTN</name>
<dbReference type="AlphaFoldDB" id="A0AAT9HGM2"/>
<evidence type="ECO:0000256" key="1">
    <source>
        <dbReference type="SAM" id="MobiDB-lite"/>
    </source>
</evidence>
<proteinExistence type="predicted"/>
<reference evidence="2" key="1">
    <citation type="submission" date="2024-06" db="EMBL/GenBank/DDBJ databases">
        <authorList>
            <consortium name="consrtm"/>
            <person name="Uemura M."/>
            <person name="Terahara T."/>
        </authorList>
    </citation>
    <scope>NUCLEOTIDE SEQUENCE</scope>
    <source>
        <strain evidence="2">KM77-8</strain>
    </source>
</reference>
<gene>
    <name evidence="2" type="ORF">SHKM778_28440</name>
</gene>
<feature type="region of interest" description="Disordered" evidence="1">
    <location>
        <begin position="719"/>
        <end position="739"/>
    </location>
</feature>
<accession>A0AAT9HGM2</accession>